<dbReference type="PANTHER" id="PTHR24559">
    <property type="entry name" value="TRANSPOSON TY3-I GAG-POL POLYPROTEIN"/>
    <property type="match status" value="1"/>
</dbReference>
<reference evidence="2" key="1">
    <citation type="submission" date="2020-06" db="EMBL/GenBank/DDBJ databases">
        <authorList>
            <person name="Li T."/>
            <person name="Hu X."/>
            <person name="Zhang T."/>
            <person name="Song X."/>
            <person name="Zhang H."/>
            <person name="Dai N."/>
            <person name="Sheng W."/>
            <person name="Hou X."/>
            <person name="Wei L."/>
        </authorList>
    </citation>
    <scope>NUCLEOTIDE SEQUENCE</scope>
    <source>
        <strain evidence="2">KEN1</strain>
        <tissue evidence="2">Leaf</tissue>
    </source>
</reference>
<organism evidence="2">
    <name type="scientific">Sesamum latifolium</name>
    <dbReference type="NCBI Taxonomy" id="2727402"/>
    <lineage>
        <taxon>Eukaryota</taxon>
        <taxon>Viridiplantae</taxon>
        <taxon>Streptophyta</taxon>
        <taxon>Embryophyta</taxon>
        <taxon>Tracheophyta</taxon>
        <taxon>Spermatophyta</taxon>
        <taxon>Magnoliopsida</taxon>
        <taxon>eudicotyledons</taxon>
        <taxon>Gunneridae</taxon>
        <taxon>Pentapetalae</taxon>
        <taxon>asterids</taxon>
        <taxon>lamiids</taxon>
        <taxon>Lamiales</taxon>
        <taxon>Pedaliaceae</taxon>
        <taxon>Sesamum</taxon>
    </lineage>
</organism>
<dbReference type="InterPro" id="IPR053134">
    <property type="entry name" value="RNA-dir_DNA_polymerase"/>
</dbReference>
<dbReference type="InterPro" id="IPR000477">
    <property type="entry name" value="RT_dom"/>
</dbReference>
<feature type="domain" description="Reverse transcriptase" evidence="1">
    <location>
        <begin position="32"/>
        <end position="174"/>
    </location>
</feature>
<name>A0AAW2WFS6_9LAMI</name>
<evidence type="ECO:0000313" key="2">
    <source>
        <dbReference type="EMBL" id="KAL0440333.1"/>
    </source>
</evidence>
<proteinExistence type="predicted"/>
<dbReference type="Gene3D" id="3.10.10.10">
    <property type="entry name" value="HIV Type 1 Reverse Transcriptase, subunit A, domain 1"/>
    <property type="match status" value="1"/>
</dbReference>
<dbReference type="CDD" id="cd01647">
    <property type="entry name" value="RT_LTR"/>
    <property type="match status" value="1"/>
</dbReference>
<dbReference type="Pfam" id="PF00078">
    <property type="entry name" value="RVT_1"/>
    <property type="match status" value="1"/>
</dbReference>
<accession>A0AAW2WFS6</accession>
<dbReference type="SUPFAM" id="SSF56672">
    <property type="entry name" value="DNA/RNA polymerases"/>
    <property type="match status" value="1"/>
</dbReference>
<sequence>MKIIKEEVDKLLAAGYIRPVQYPEWLANVVLVPKSNKKWRMCIDFTNLNRACPKDSYPFLRIDALVESTVGSEIMRFLDAFQGYNQISLEPQDQEKISFVTEQGIFCYRVMPFGLKNAGATYQRLVNKVFKYRPDETWKCIRRYTCKSQIKDNYIRDLQECFDVIRGLGMKLNPSNALLECEEKKFLAT</sequence>
<dbReference type="AlphaFoldDB" id="A0AAW2WFS6"/>
<dbReference type="Gene3D" id="3.30.70.270">
    <property type="match status" value="1"/>
</dbReference>
<gene>
    <name evidence="2" type="ORF">Slati_2516300</name>
</gene>
<comment type="caution">
    <text evidence="2">The sequence shown here is derived from an EMBL/GenBank/DDBJ whole genome shotgun (WGS) entry which is preliminary data.</text>
</comment>
<reference evidence="2" key="2">
    <citation type="journal article" date="2024" name="Plant">
        <title>Genomic evolution and insights into agronomic trait innovations of Sesamum species.</title>
        <authorList>
            <person name="Miao H."/>
            <person name="Wang L."/>
            <person name="Qu L."/>
            <person name="Liu H."/>
            <person name="Sun Y."/>
            <person name="Le M."/>
            <person name="Wang Q."/>
            <person name="Wei S."/>
            <person name="Zheng Y."/>
            <person name="Lin W."/>
            <person name="Duan Y."/>
            <person name="Cao H."/>
            <person name="Xiong S."/>
            <person name="Wang X."/>
            <person name="Wei L."/>
            <person name="Li C."/>
            <person name="Ma Q."/>
            <person name="Ju M."/>
            <person name="Zhao R."/>
            <person name="Li G."/>
            <person name="Mu C."/>
            <person name="Tian Q."/>
            <person name="Mei H."/>
            <person name="Zhang T."/>
            <person name="Gao T."/>
            <person name="Zhang H."/>
        </authorList>
    </citation>
    <scope>NUCLEOTIDE SEQUENCE</scope>
    <source>
        <strain evidence="2">KEN1</strain>
    </source>
</reference>
<dbReference type="InterPro" id="IPR043128">
    <property type="entry name" value="Rev_trsase/Diguanyl_cyclase"/>
</dbReference>
<dbReference type="InterPro" id="IPR043502">
    <property type="entry name" value="DNA/RNA_pol_sf"/>
</dbReference>
<protein>
    <submittedName>
        <fullName evidence="2">Transposon Ty3-G Gag-Pol polyprotein</fullName>
    </submittedName>
</protein>
<dbReference type="EMBL" id="JACGWN010000008">
    <property type="protein sequence ID" value="KAL0440333.1"/>
    <property type="molecule type" value="Genomic_DNA"/>
</dbReference>
<evidence type="ECO:0000259" key="1">
    <source>
        <dbReference type="Pfam" id="PF00078"/>
    </source>
</evidence>
<dbReference type="PANTHER" id="PTHR24559:SF430">
    <property type="entry name" value="RNA-DIRECTED DNA POLYMERASE"/>
    <property type="match status" value="1"/>
</dbReference>